<proteinExistence type="predicted"/>
<dbReference type="PANTHER" id="PTHR17985:SF8">
    <property type="entry name" value="TRANSPORT AND GOLGI ORGANIZATION PROTEIN 2 HOMOLOG"/>
    <property type="match status" value="1"/>
</dbReference>
<dbReference type="PANTHER" id="PTHR17985">
    <property type="entry name" value="SER/THR-RICH PROTEIN T10 IN DGCR REGION"/>
    <property type="match status" value="1"/>
</dbReference>
<gene>
    <name evidence="1" type="ORF">ACFQNJ_14915</name>
</gene>
<sequence length="273" mass="29692">MCLIAFAIGSDPLEPVRLASNRDEYLDRPTAALHPWTLENGIRVLAGRDLREGGTWLGLSETGRIAMLTNVRSAGAATGDRSRGALVAGWLGSEQPFDDWLSTLDAAAYGGFNLVVGDWAGEDWHWVSNRDPRTPHTDHCPGVFRRPLQPGVYALSNASLNTPWHKSERLRMALSDPNFSSAVDVLADQMPATPALLPDTGVPPEVEAALACPFVRMPSRGYGTRSSLTLCIRRDIQTGSDPLTASLREWTHVAGSRHEWAAAPTVSTRWSLS</sequence>
<dbReference type="RefSeq" id="WP_382259004.1">
    <property type="nucleotide sequence ID" value="NZ_JBHTBX010000010.1"/>
</dbReference>
<keyword evidence="2" id="KW-1185">Reference proteome</keyword>
<protein>
    <submittedName>
        <fullName evidence="1">NRDE family protein</fullName>
    </submittedName>
</protein>
<dbReference type="Pfam" id="PF05742">
    <property type="entry name" value="TANGO2"/>
    <property type="match status" value="1"/>
</dbReference>
<accession>A0ABW2RCK9</accession>
<reference evidence="2" key="1">
    <citation type="journal article" date="2019" name="Int. J. Syst. Evol. Microbiol.">
        <title>The Global Catalogue of Microorganisms (GCM) 10K type strain sequencing project: providing services to taxonomists for standard genome sequencing and annotation.</title>
        <authorList>
            <consortium name="The Broad Institute Genomics Platform"/>
            <consortium name="The Broad Institute Genome Sequencing Center for Infectious Disease"/>
            <person name="Wu L."/>
            <person name="Ma J."/>
        </authorList>
    </citation>
    <scope>NUCLEOTIDE SEQUENCE [LARGE SCALE GENOMIC DNA]</scope>
    <source>
        <strain evidence="2">CCUG 54518</strain>
    </source>
</reference>
<name>A0ABW2RCK9_9BURK</name>
<comment type="caution">
    <text evidence="1">The sequence shown here is derived from an EMBL/GenBank/DDBJ whole genome shotgun (WGS) entry which is preliminary data.</text>
</comment>
<evidence type="ECO:0000313" key="1">
    <source>
        <dbReference type="EMBL" id="MFC7435805.1"/>
    </source>
</evidence>
<evidence type="ECO:0000313" key="2">
    <source>
        <dbReference type="Proteomes" id="UP001596495"/>
    </source>
</evidence>
<dbReference type="Proteomes" id="UP001596495">
    <property type="component" value="Unassembled WGS sequence"/>
</dbReference>
<organism evidence="1 2">
    <name type="scientific">Hydrogenophaga bisanensis</name>
    <dbReference type="NCBI Taxonomy" id="439611"/>
    <lineage>
        <taxon>Bacteria</taxon>
        <taxon>Pseudomonadati</taxon>
        <taxon>Pseudomonadota</taxon>
        <taxon>Betaproteobacteria</taxon>
        <taxon>Burkholderiales</taxon>
        <taxon>Comamonadaceae</taxon>
        <taxon>Hydrogenophaga</taxon>
    </lineage>
</organism>
<dbReference type="EMBL" id="JBHTBX010000010">
    <property type="protein sequence ID" value="MFC7435805.1"/>
    <property type="molecule type" value="Genomic_DNA"/>
</dbReference>
<dbReference type="InterPro" id="IPR008551">
    <property type="entry name" value="TANGO2"/>
</dbReference>